<evidence type="ECO:0000313" key="1">
    <source>
        <dbReference type="EMBL" id="MCY9599920.1"/>
    </source>
</evidence>
<organism evidence="1 2">
    <name type="scientific">Paenibacillus chitinolyticus</name>
    <dbReference type="NCBI Taxonomy" id="79263"/>
    <lineage>
        <taxon>Bacteria</taxon>
        <taxon>Bacillati</taxon>
        <taxon>Bacillota</taxon>
        <taxon>Bacilli</taxon>
        <taxon>Bacillales</taxon>
        <taxon>Paenibacillaceae</taxon>
        <taxon>Paenibacillus</taxon>
    </lineage>
</organism>
<evidence type="ECO:0000313" key="2">
    <source>
        <dbReference type="Proteomes" id="UP001527202"/>
    </source>
</evidence>
<dbReference type="RefSeq" id="WP_268630845.1">
    <property type="nucleotide sequence ID" value="NZ_JAMDMJ010000078.1"/>
</dbReference>
<dbReference type="Proteomes" id="UP001527202">
    <property type="component" value="Unassembled WGS sequence"/>
</dbReference>
<dbReference type="EMBL" id="JAMDMJ010000078">
    <property type="protein sequence ID" value="MCY9599920.1"/>
    <property type="molecule type" value="Genomic_DNA"/>
</dbReference>
<proteinExistence type="predicted"/>
<gene>
    <name evidence="1" type="ORF">M5X16_29660</name>
</gene>
<protein>
    <submittedName>
        <fullName evidence="1">Uncharacterized protein</fullName>
    </submittedName>
</protein>
<reference evidence="1 2" key="1">
    <citation type="submission" date="2022-05" db="EMBL/GenBank/DDBJ databases">
        <title>Genome Sequencing of Bee-Associated Microbes.</title>
        <authorList>
            <person name="Dunlap C."/>
        </authorList>
    </citation>
    <scope>NUCLEOTIDE SEQUENCE [LARGE SCALE GENOMIC DNA]</scope>
    <source>
        <strain evidence="1 2">NRRL B-23120</strain>
    </source>
</reference>
<accession>A0ABT4FNA8</accession>
<sequence>SKTYSDLGKLPVYGIPVVKRDGEWLVVIENIEFVPSQFWLKNKDSITNSGKVEVLAVNENAAVIRRK</sequence>
<comment type="caution">
    <text evidence="1">The sequence shown here is derived from an EMBL/GenBank/DDBJ whole genome shotgun (WGS) entry which is preliminary data.</text>
</comment>
<name>A0ABT4FNA8_9BACL</name>
<keyword evidence="2" id="KW-1185">Reference proteome</keyword>
<feature type="non-terminal residue" evidence="1">
    <location>
        <position position="1"/>
    </location>
</feature>